<dbReference type="RefSeq" id="XP_068351747.1">
    <property type="nucleotide sequence ID" value="XM_068509980.1"/>
</dbReference>
<keyword evidence="3" id="KW-1185">Reference proteome</keyword>
<sequence length="568" mass="65052">MNENYNSLIIMDFLYQKFEFRTTESKVTPEDIIKDIRKDFFPSERNIEISKGFPDYTKYCLFIGFIDKINNDLNESKRYMPIEFVSSSIDIKKFNNLHQYQFFIFRPKINVFLTVQYQDAEEQFIIPVKKTYHYLKCYLKNKAPSFNIQHDFNFLIIDENGKTSPLDVSDNDYIECNMNMKRLSISEIPGSPLPPYQSPLKFNYTLFGQGSKWPDKPFKTMESIDIDEKSGFMYADLKSKLIEKHQSGQSVSNENVVIIFNGVIQSPKFRHIDDLLSDHDFYKFVVLFESSELKIKKGSINGCIDGGLTTGLYSTRFNINYSTSFVSNFANPSDSNDSFNVPTERDIPGSRCLFVSKGNSMETLSLLATELESQENNISHSSASSQTVQTLSGAISTNTFTFNSNTNSPPGPDYDSTLINSASALNIAELKQTNNLNQNPNLNQNITSTSIPLNSGQTRSTRDVDLNQPKPHQNSDQPPQKYSPKRIDQGSPKLQNQRKDSPKSGNRPYDEISDEELVDMFCFYFNEYQKAQPQTNTPPPSYFAHISDGDQHLLNVFKTHFLNYMQQQ</sequence>
<protein>
    <submittedName>
        <fullName evidence="2">Uncharacterized protein</fullName>
    </submittedName>
</protein>
<dbReference type="Proteomes" id="UP000179807">
    <property type="component" value="Unassembled WGS sequence"/>
</dbReference>
<feature type="region of interest" description="Disordered" evidence="1">
    <location>
        <begin position="435"/>
        <end position="511"/>
    </location>
</feature>
<gene>
    <name evidence="2" type="ORF">TRFO_34981</name>
</gene>
<feature type="compositionally biased region" description="Low complexity" evidence="1">
    <location>
        <begin position="435"/>
        <end position="445"/>
    </location>
</feature>
<comment type="caution">
    <text evidence="2">The sequence shown here is derived from an EMBL/GenBank/DDBJ whole genome shotgun (WGS) entry which is preliminary data.</text>
</comment>
<accession>A0A1J4JHI3</accession>
<evidence type="ECO:0000256" key="1">
    <source>
        <dbReference type="SAM" id="MobiDB-lite"/>
    </source>
</evidence>
<proteinExistence type="predicted"/>
<name>A0A1J4JHI3_9EUKA</name>
<dbReference type="VEuPathDB" id="TrichDB:TRFO_34981"/>
<evidence type="ECO:0000313" key="3">
    <source>
        <dbReference type="Proteomes" id="UP000179807"/>
    </source>
</evidence>
<reference evidence="2" key="1">
    <citation type="submission" date="2016-10" db="EMBL/GenBank/DDBJ databases">
        <authorList>
            <person name="Benchimol M."/>
            <person name="Almeida L.G."/>
            <person name="Vasconcelos A.T."/>
            <person name="Perreira-Neves A."/>
            <person name="Rosa I.A."/>
            <person name="Tasca T."/>
            <person name="Bogo M.R."/>
            <person name="de Souza W."/>
        </authorList>
    </citation>
    <scope>NUCLEOTIDE SEQUENCE [LARGE SCALE GENOMIC DNA]</scope>
    <source>
        <strain evidence="2">K</strain>
    </source>
</reference>
<organism evidence="2 3">
    <name type="scientific">Tritrichomonas foetus</name>
    <dbReference type="NCBI Taxonomy" id="1144522"/>
    <lineage>
        <taxon>Eukaryota</taxon>
        <taxon>Metamonada</taxon>
        <taxon>Parabasalia</taxon>
        <taxon>Tritrichomonadida</taxon>
        <taxon>Tritrichomonadidae</taxon>
        <taxon>Tritrichomonas</taxon>
    </lineage>
</organism>
<feature type="compositionally biased region" description="Polar residues" evidence="1">
    <location>
        <begin position="446"/>
        <end position="459"/>
    </location>
</feature>
<dbReference type="AlphaFoldDB" id="A0A1J4JHI3"/>
<evidence type="ECO:0000313" key="2">
    <source>
        <dbReference type="EMBL" id="OHS98610.1"/>
    </source>
</evidence>
<dbReference type="GeneID" id="94844684"/>
<feature type="compositionally biased region" description="Polar residues" evidence="1">
    <location>
        <begin position="470"/>
        <end position="480"/>
    </location>
</feature>
<dbReference type="EMBL" id="MLAK01001046">
    <property type="protein sequence ID" value="OHS98610.1"/>
    <property type="molecule type" value="Genomic_DNA"/>
</dbReference>